<dbReference type="InterPro" id="IPR028910">
    <property type="entry name" value="Tox-PL-2_dom"/>
</dbReference>
<organism evidence="2 3">
    <name type="scientific">Undibacterium amnicola</name>
    <dbReference type="NCBI Taxonomy" id="1834038"/>
    <lineage>
        <taxon>Bacteria</taxon>
        <taxon>Pseudomonadati</taxon>
        <taxon>Pseudomonadota</taxon>
        <taxon>Betaproteobacteria</taxon>
        <taxon>Burkholderiales</taxon>
        <taxon>Oxalobacteraceae</taxon>
        <taxon>Undibacterium</taxon>
    </lineage>
</organism>
<evidence type="ECO:0000259" key="1">
    <source>
        <dbReference type="Pfam" id="PF15643"/>
    </source>
</evidence>
<reference evidence="2 3" key="1">
    <citation type="submission" date="2020-08" db="EMBL/GenBank/DDBJ databases">
        <title>Novel species isolated from subtropical streams in China.</title>
        <authorList>
            <person name="Lu H."/>
        </authorList>
    </citation>
    <scope>NUCLEOTIDE SEQUENCE [LARGE SCALE GENOMIC DNA]</scope>
    <source>
        <strain evidence="2 3">KCTC 52442</strain>
    </source>
</reference>
<evidence type="ECO:0000313" key="3">
    <source>
        <dbReference type="Proteomes" id="UP000643610"/>
    </source>
</evidence>
<proteinExistence type="predicted"/>
<feature type="domain" description="Tox-PL-2" evidence="1">
    <location>
        <begin position="7"/>
        <end position="63"/>
    </location>
</feature>
<dbReference type="Proteomes" id="UP000643610">
    <property type="component" value="Unassembled WGS sequence"/>
</dbReference>
<dbReference type="EMBL" id="JACOFU010000003">
    <property type="protein sequence ID" value="MBC3831467.1"/>
    <property type="molecule type" value="Genomic_DNA"/>
</dbReference>
<name>A0ABR6XPQ2_9BURK</name>
<gene>
    <name evidence="2" type="ORF">H8K33_08095</name>
</gene>
<accession>A0ABR6XPQ2</accession>
<keyword evidence="3" id="KW-1185">Reference proteome</keyword>
<dbReference type="RefSeq" id="WP_186890524.1">
    <property type="nucleotide sequence ID" value="NZ_JACOFU010000003.1"/>
</dbReference>
<sequence length="94" mass="11035">MTFTDVIYVNTKVNASYPFIVKESPRGDVISKEWNHYGVVLHNKVFSNHYPDGMQIDAWLEKFFYLNHLECPTHLTITDYTISNDSVLFDTVRF</sequence>
<protein>
    <recommendedName>
        <fullName evidence="1">Tox-PL-2 domain-containing protein</fullName>
    </recommendedName>
</protein>
<comment type="caution">
    <text evidence="2">The sequence shown here is derived from an EMBL/GenBank/DDBJ whole genome shotgun (WGS) entry which is preliminary data.</text>
</comment>
<evidence type="ECO:0000313" key="2">
    <source>
        <dbReference type="EMBL" id="MBC3831467.1"/>
    </source>
</evidence>
<dbReference type="Pfam" id="PF15643">
    <property type="entry name" value="Tox-PL-2"/>
    <property type="match status" value="1"/>
</dbReference>